<gene>
    <name evidence="1" type="ORF">SAMN04487993_100376</name>
</gene>
<proteinExistence type="predicted"/>
<dbReference type="STRING" id="555512.SAMN04487993_100376"/>
<dbReference type="RefSeq" id="WP_242656632.1">
    <property type="nucleotide sequence ID" value="NZ_FNEJ01000003.1"/>
</dbReference>
<dbReference type="AlphaFoldDB" id="A0A1G8JI34"/>
<protein>
    <submittedName>
        <fullName evidence="1">Uncharacterized protein</fullName>
    </submittedName>
</protein>
<name>A0A1G8JI34_9RHOB</name>
<keyword evidence="2" id="KW-1185">Reference proteome</keyword>
<dbReference type="Proteomes" id="UP000199093">
    <property type="component" value="Unassembled WGS sequence"/>
</dbReference>
<sequence>MPRSVALSLVLSRSQKAVFDRFWRETTRHGARPFFMPDPTTDGWPLLTPEGHYLRTPGGAPLLLSAQWLCLFGDSLPSETLRGASFTLSFDIWVMP</sequence>
<organism evidence="1 2">
    <name type="scientific">Salipiger marinus</name>
    <dbReference type="NCBI Taxonomy" id="555512"/>
    <lineage>
        <taxon>Bacteria</taxon>
        <taxon>Pseudomonadati</taxon>
        <taxon>Pseudomonadota</taxon>
        <taxon>Alphaproteobacteria</taxon>
        <taxon>Rhodobacterales</taxon>
        <taxon>Roseobacteraceae</taxon>
        <taxon>Salipiger</taxon>
    </lineage>
</organism>
<evidence type="ECO:0000313" key="2">
    <source>
        <dbReference type="Proteomes" id="UP000199093"/>
    </source>
</evidence>
<accession>A0A1G8JI34</accession>
<dbReference type="EMBL" id="FNEJ01000003">
    <property type="protein sequence ID" value="SDI30816.1"/>
    <property type="molecule type" value="Genomic_DNA"/>
</dbReference>
<reference evidence="1 2" key="1">
    <citation type="submission" date="2016-10" db="EMBL/GenBank/DDBJ databases">
        <authorList>
            <person name="de Groot N.N."/>
        </authorList>
    </citation>
    <scope>NUCLEOTIDE SEQUENCE [LARGE SCALE GENOMIC DNA]</scope>
    <source>
        <strain evidence="1 2">DSM 26424</strain>
    </source>
</reference>
<evidence type="ECO:0000313" key="1">
    <source>
        <dbReference type="EMBL" id="SDI30816.1"/>
    </source>
</evidence>